<evidence type="ECO:0000256" key="2">
    <source>
        <dbReference type="ARBA" id="ARBA00022448"/>
    </source>
</evidence>
<keyword evidence="2" id="KW-0813">Transport</keyword>
<dbReference type="PANTHER" id="PTHR43549">
    <property type="entry name" value="MULTIDRUG RESISTANCE PROTEIN YPNP-RELATED"/>
    <property type="match status" value="1"/>
</dbReference>
<name>A0ABY0H4Z8_9PEZI</name>
<feature type="transmembrane region" description="Helical" evidence="7">
    <location>
        <begin position="65"/>
        <end position="88"/>
    </location>
</feature>
<evidence type="ECO:0000256" key="3">
    <source>
        <dbReference type="ARBA" id="ARBA00022475"/>
    </source>
</evidence>
<proteinExistence type="predicted"/>
<comment type="caution">
    <text evidence="8">The sequence shown here is derived from an EMBL/GenBank/DDBJ whole genome shotgun (WGS) entry which is preliminary data.</text>
</comment>
<sequence length="278" mass="29332">MSKSRTGYIMLPSEGTVRKPRGLRSTYSGALLFNVAAFFLPALYGTLSKLWVANIDASMVVTTDVYTYIGVFAEVLNEGLPRAAWVVVGDGASRTLAERLRLVHTLILFQAALGLLMSLVFAAAAPQLADAFVPAQVRAEVRAASLTYVRRSAFSAPASAVETAAGAGTRALDRPDVPLVISSARFIANIALDLLLVSRFRVASFHPTVNTQAAVRLACDLASASAGLAYFLWRTRRSAGGGGGGGETTAPSLRALGVLARPGALTFLESLVRNALYL</sequence>
<feature type="transmembrane region" description="Helical" evidence="7">
    <location>
        <begin position="27"/>
        <end position="45"/>
    </location>
</feature>
<dbReference type="EMBL" id="QJNS01000156">
    <property type="protein sequence ID" value="RYO84673.1"/>
    <property type="molecule type" value="Genomic_DNA"/>
</dbReference>
<evidence type="ECO:0000313" key="8">
    <source>
        <dbReference type="EMBL" id="RYO84673.1"/>
    </source>
</evidence>
<keyword evidence="9" id="KW-1185">Reference proteome</keyword>
<keyword evidence="5 7" id="KW-1133">Transmembrane helix</keyword>
<keyword evidence="6 7" id="KW-0472">Membrane</keyword>
<evidence type="ECO:0000313" key="9">
    <source>
        <dbReference type="Proteomes" id="UP000294003"/>
    </source>
</evidence>
<keyword evidence="3" id="KW-1003">Cell membrane</keyword>
<dbReference type="Proteomes" id="UP000294003">
    <property type="component" value="Unassembled WGS sequence"/>
</dbReference>
<evidence type="ECO:0000256" key="5">
    <source>
        <dbReference type="ARBA" id="ARBA00022989"/>
    </source>
</evidence>
<evidence type="ECO:0000256" key="6">
    <source>
        <dbReference type="ARBA" id="ARBA00023136"/>
    </source>
</evidence>
<evidence type="ECO:0000256" key="4">
    <source>
        <dbReference type="ARBA" id="ARBA00022692"/>
    </source>
</evidence>
<evidence type="ECO:0008006" key="10">
    <source>
        <dbReference type="Google" id="ProtNLM"/>
    </source>
</evidence>
<dbReference type="PANTHER" id="PTHR43549:SF2">
    <property type="entry name" value="MULTIDRUG RESISTANCE PROTEIN NORM-RELATED"/>
    <property type="match status" value="1"/>
</dbReference>
<evidence type="ECO:0000256" key="1">
    <source>
        <dbReference type="ARBA" id="ARBA00004651"/>
    </source>
</evidence>
<feature type="transmembrane region" description="Helical" evidence="7">
    <location>
        <begin position="100"/>
        <end position="124"/>
    </location>
</feature>
<dbReference type="InterPro" id="IPR052031">
    <property type="entry name" value="Membrane_Transporter-Flippase"/>
</dbReference>
<comment type="subcellular location">
    <subcellularLocation>
        <location evidence="1">Cell membrane</location>
        <topology evidence="1">Multi-pass membrane protein</topology>
    </subcellularLocation>
</comment>
<gene>
    <name evidence="8" type="ORF">DL762_005524</name>
</gene>
<accession>A0ABY0H4Z8</accession>
<reference evidence="8 9" key="1">
    <citation type="submission" date="2018-06" db="EMBL/GenBank/DDBJ databases">
        <title>Complete Genomes of Monosporascus.</title>
        <authorList>
            <person name="Robinson A.J."/>
            <person name="Natvig D.O."/>
        </authorList>
    </citation>
    <scope>NUCLEOTIDE SEQUENCE [LARGE SCALE GENOMIC DNA]</scope>
    <source>
        <strain evidence="8 9">CBS 609.92</strain>
    </source>
</reference>
<organism evidence="8 9">
    <name type="scientific">Monosporascus cannonballus</name>
    <dbReference type="NCBI Taxonomy" id="155416"/>
    <lineage>
        <taxon>Eukaryota</taxon>
        <taxon>Fungi</taxon>
        <taxon>Dikarya</taxon>
        <taxon>Ascomycota</taxon>
        <taxon>Pezizomycotina</taxon>
        <taxon>Sordariomycetes</taxon>
        <taxon>Xylariomycetidae</taxon>
        <taxon>Xylariales</taxon>
        <taxon>Xylariales incertae sedis</taxon>
        <taxon>Monosporascus</taxon>
    </lineage>
</organism>
<protein>
    <recommendedName>
        <fullName evidence="10">Solute carrier family 40 protein</fullName>
    </recommendedName>
</protein>
<evidence type="ECO:0000256" key="7">
    <source>
        <dbReference type="SAM" id="Phobius"/>
    </source>
</evidence>
<keyword evidence="4 7" id="KW-0812">Transmembrane</keyword>